<dbReference type="EMBL" id="JARBHB010000002">
    <property type="protein sequence ID" value="KAJ8892644.1"/>
    <property type="molecule type" value="Genomic_DNA"/>
</dbReference>
<gene>
    <name evidence="1" type="ORF">PR048_005225</name>
</gene>
<sequence length="86" mass="9838">MSEPPQRLTPPIMMYACHGISPWETAVPLMMRDDGFTYSFPAFSWIGFWAQFSRTDGDLELSNEEKIQHLLLGTILLSVFPSSREN</sequence>
<protein>
    <submittedName>
        <fullName evidence="1">Uncharacterized protein</fullName>
    </submittedName>
</protein>
<evidence type="ECO:0000313" key="1">
    <source>
        <dbReference type="EMBL" id="KAJ8892644.1"/>
    </source>
</evidence>
<keyword evidence="2" id="KW-1185">Reference proteome</keyword>
<accession>A0ABQ9I8N2</accession>
<proteinExistence type="predicted"/>
<name>A0ABQ9I8N2_9NEOP</name>
<organism evidence="1 2">
    <name type="scientific">Dryococelus australis</name>
    <dbReference type="NCBI Taxonomy" id="614101"/>
    <lineage>
        <taxon>Eukaryota</taxon>
        <taxon>Metazoa</taxon>
        <taxon>Ecdysozoa</taxon>
        <taxon>Arthropoda</taxon>
        <taxon>Hexapoda</taxon>
        <taxon>Insecta</taxon>
        <taxon>Pterygota</taxon>
        <taxon>Neoptera</taxon>
        <taxon>Polyneoptera</taxon>
        <taxon>Phasmatodea</taxon>
        <taxon>Verophasmatodea</taxon>
        <taxon>Anareolatae</taxon>
        <taxon>Phasmatidae</taxon>
        <taxon>Eurycanthinae</taxon>
        <taxon>Dryococelus</taxon>
    </lineage>
</organism>
<comment type="caution">
    <text evidence="1">The sequence shown here is derived from an EMBL/GenBank/DDBJ whole genome shotgun (WGS) entry which is preliminary data.</text>
</comment>
<evidence type="ECO:0000313" key="2">
    <source>
        <dbReference type="Proteomes" id="UP001159363"/>
    </source>
</evidence>
<dbReference type="Proteomes" id="UP001159363">
    <property type="component" value="Chromosome 2"/>
</dbReference>
<reference evidence="1 2" key="1">
    <citation type="submission" date="2023-02" db="EMBL/GenBank/DDBJ databases">
        <title>LHISI_Scaffold_Assembly.</title>
        <authorList>
            <person name="Stuart O.P."/>
            <person name="Cleave R."/>
            <person name="Magrath M.J.L."/>
            <person name="Mikheyev A.S."/>
        </authorList>
    </citation>
    <scope>NUCLEOTIDE SEQUENCE [LARGE SCALE GENOMIC DNA]</scope>
    <source>
        <strain evidence="1">Daus_M_001</strain>
        <tissue evidence="1">Leg muscle</tissue>
    </source>
</reference>